<dbReference type="EC" id="2.3.1.225" evidence="7"/>
<proteinExistence type="inferred from homology"/>
<dbReference type="RefSeq" id="XP_023556530.1">
    <property type="nucleotide sequence ID" value="XM_023700762.1"/>
</dbReference>
<protein>
    <recommendedName>
        <fullName evidence="7">Palmitoyltransferase</fullName>
        <ecNumber evidence="7">2.3.1.225</ecNumber>
    </recommendedName>
</protein>
<feature type="transmembrane region" description="Helical" evidence="7">
    <location>
        <begin position="45"/>
        <end position="67"/>
    </location>
</feature>
<keyword evidence="3 7" id="KW-0812">Transmembrane</keyword>
<evidence type="ECO:0000313" key="10">
    <source>
        <dbReference type="Proteomes" id="UP000515203"/>
    </source>
</evidence>
<dbReference type="AlphaFoldDB" id="A0A6P6D8U9"/>
<dbReference type="GO" id="GO:0016020">
    <property type="term" value="C:membrane"/>
    <property type="evidence" value="ECO:0007669"/>
    <property type="project" value="UniProtKB-SubCell"/>
</dbReference>
<feature type="compositionally biased region" description="Polar residues" evidence="8">
    <location>
        <begin position="344"/>
        <end position="367"/>
    </location>
</feature>
<evidence type="ECO:0000256" key="7">
    <source>
        <dbReference type="RuleBase" id="RU079119"/>
    </source>
</evidence>
<evidence type="ECO:0000256" key="3">
    <source>
        <dbReference type="ARBA" id="ARBA00022692"/>
    </source>
</evidence>
<feature type="transmembrane region" description="Helical" evidence="7">
    <location>
        <begin position="171"/>
        <end position="194"/>
    </location>
</feature>
<evidence type="ECO:0000313" key="12">
    <source>
        <dbReference type="RefSeq" id="XP_023556530.1"/>
    </source>
</evidence>
<dbReference type="InterPro" id="IPR039859">
    <property type="entry name" value="PFA4/ZDH16/20/ERF2-like"/>
</dbReference>
<dbReference type="PANTHER" id="PTHR12246">
    <property type="entry name" value="PALMITOYLTRANSFERASE ZDHHC16"/>
    <property type="match status" value="1"/>
</dbReference>
<dbReference type="PROSITE" id="PS50216">
    <property type="entry name" value="DHHC"/>
    <property type="match status" value="1"/>
</dbReference>
<dbReference type="InterPro" id="IPR001594">
    <property type="entry name" value="Palmitoyltrfase_DHHC"/>
</dbReference>
<evidence type="ECO:0000256" key="8">
    <source>
        <dbReference type="SAM" id="MobiDB-lite"/>
    </source>
</evidence>
<dbReference type="Proteomes" id="UP000515203">
    <property type="component" value="Unplaced"/>
</dbReference>
<keyword evidence="10" id="KW-1185">Reference proteome</keyword>
<accession>A0A6P6D8U9</accession>
<keyword evidence="5 7" id="KW-0472">Membrane</keyword>
<keyword evidence="2 7" id="KW-0808">Transferase</keyword>
<comment type="subcellular location">
    <subcellularLocation>
        <location evidence="1">Membrane</location>
        <topology evidence="1">Multi-pass membrane protein</topology>
    </subcellularLocation>
</comment>
<feature type="transmembrane region" description="Helical" evidence="7">
    <location>
        <begin position="214"/>
        <end position="235"/>
    </location>
</feature>
<dbReference type="GeneID" id="101563576"/>
<name>A0A6P6D8U9_OCTDE</name>
<evidence type="ECO:0000313" key="11">
    <source>
        <dbReference type="RefSeq" id="XP_023556529.1"/>
    </source>
</evidence>
<comment type="catalytic activity">
    <reaction evidence="7">
        <text>L-cysteinyl-[protein] + hexadecanoyl-CoA = S-hexadecanoyl-L-cysteinyl-[protein] + CoA</text>
        <dbReference type="Rhea" id="RHEA:36683"/>
        <dbReference type="Rhea" id="RHEA-COMP:10131"/>
        <dbReference type="Rhea" id="RHEA-COMP:11032"/>
        <dbReference type="ChEBI" id="CHEBI:29950"/>
        <dbReference type="ChEBI" id="CHEBI:57287"/>
        <dbReference type="ChEBI" id="CHEBI:57379"/>
        <dbReference type="ChEBI" id="CHEBI:74151"/>
        <dbReference type="EC" id="2.3.1.225"/>
    </reaction>
</comment>
<keyword evidence="4 7" id="KW-1133">Transmembrane helix</keyword>
<feature type="transmembrane region" description="Helical" evidence="7">
    <location>
        <begin position="73"/>
        <end position="92"/>
    </location>
</feature>
<comment type="domain">
    <text evidence="7">The DHHC domain is required for palmitoyltransferase activity.</text>
</comment>
<evidence type="ECO:0000256" key="6">
    <source>
        <dbReference type="ARBA" id="ARBA00023315"/>
    </source>
</evidence>
<feature type="region of interest" description="Disordered" evidence="8">
    <location>
        <begin position="344"/>
        <end position="398"/>
    </location>
</feature>
<reference evidence="11 12" key="1">
    <citation type="submission" date="2025-04" db="UniProtKB">
        <authorList>
            <consortium name="RefSeq"/>
        </authorList>
    </citation>
    <scope>IDENTIFICATION</scope>
</reference>
<evidence type="ECO:0000256" key="4">
    <source>
        <dbReference type="ARBA" id="ARBA00022989"/>
    </source>
</evidence>
<dbReference type="RefSeq" id="XP_023556529.1">
    <property type="nucleotide sequence ID" value="XM_023700761.1"/>
</dbReference>
<evidence type="ECO:0000256" key="5">
    <source>
        <dbReference type="ARBA" id="ARBA00023136"/>
    </source>
</evidence>
<evidence type="ECO:0000259" key="9">
    <source>
        <dbReference type="Pfam" id="PF01529"/>
    </source>
</evidence>
<sequence length="398" mass="43860">MMLTPTHHFRDIERRPEYLQPEKCVPPPYPGPAGTMWFIRDGCGIACAIVTWFLVLYAEFVVLFVMLIPSRDYVYSIINGVVFNLLAFLALASHCRAMLTDPGAVPKGNATKEFIESLQLKPGQVVYKCPKCCSIKPDRAHHCSVCKRCIRKMDHHCPWVNNCVGENNQKFFVLFTMYIALISLHALIMVGFHFLHCFEEDWTKCSSFSPPTTVILLILLCFEALLFLIFTSVMFGTQVHSICTDETDCSPYGRLLWGTENLEVGTQDPAQVDLSCANALHTSGQSPLLAEEMKAEAPGGLCLQSGHDLAVSLIPLGSLCPAPYFCGLVATLQPALRDRASSACSARTSPGSRCATGSWQRTPSAGTFPSAGATPSRDSRRSPLTRTWYGRHPTPTST</sequence>
<feature type="domain" description="Palmitoyltransferase DHHC" evidence="9">
    <location>
        <begin position="128"/>
        <end position="248"/>
    </location>
</feature>
<dbReference type="OrthoDB" id="331948at2759"/>
<evidence type="ECO:0000256" key="1">
    <source>
        <dbReference type="ARBA" id="ARBA00004141"/>
    </source>
</evidence>
<dbReference type="GO" id="GO:0019706">
    <property type="term" value="F:protein-cysteine S-palmitoyltransferase activity"/>
    <property type="evidence" value="ECO:0007669"/>
    <property type="project" value="UniProtKB-EC"/>
</dbReference>
<comment type="similarity">
    <text evidence="7">Belongs to the DHHC palmitoyltransferase family.</text>
</comment>
<dbReference type="CTD" id="51304"/>
<dbReference type="Pfam" id="PF01529">
    <property type="entry name" value="DHHC"/>
    <property type="match status" value="1"/>
</dbReference>
<gene>
    <name evidence="11 12" type="primary">Zdhhc3</name>
</gene>
<organism evidence="10 11">
    <name type="scientific">Octodon degus</name>
    <name type="common">Degu</name>
    <name type="synonym">Sciurus degus</name>
    <dbReference type="NCBI Taxonomy" id="10160"/>
    <lineage>
        <taxon>Eukaryota</taxon>
        <taxon>Metazoa</taxon>
        <taxon>Chordata</taxon>
        <taxon>Craniata</taxon>
        <taxon>Vertebrata</taxon>
        <taxon>Euteleostomi</taxon>
        <taxon>Mammalia</taxon>
        <taxon>Eutheria</taxon>
        <taxon>Euarchontoglires</taxon>
        <taxon>Glires</taxon>
        <taxon>Rodentia</taxon>
        <taxon>Hystricomorpha</taxon>
        <taxon>Octodontidae</taxon>
        <taxon>Octodon</taxon>
    </lineage>
</organism>
<evidence type="ECO:0000256" key="2">
    <source>
        <dbReference type="ARBA" id="ARBA00022679"/>
    </source>
</evidence>
<keyword evidence="6 7" id="KW-0012">Acyltransferase</keyword>